<evidence type="ECO:0000256" key="2">
    <source>
        <dbReference type="ARBA" id="ARBA00004651"/>
    </source>
</evidence>
<proteinExistence type="inferred from homology"/>
<feature type="transmembrane region" description="Helical" evidence="8">
    <location>
        <begin position="417"/>
        <end position="435"/>
    </location>
</feature>
<keyword evidence="4" id="KW-1003">Cell membrane</keyword>
<dbReference type="GO" id="GO:0022857">
    <property type="term" value="F:transmembrane transporter activity"/>
    <property type="evidence" value="ECO:0007669"/>
    <property type="project" value="InterPro"/>
</dbReference>
<keyword evidence="7 8" id="KW-0472">Membrane</keyword>
<feature type="transmembrane region" description="Helical" evidence="8">
    <location>
        <begin position="20"/>
        <end position="38"/>
    </location>
</feature>
<feature type="transmembrane region" description="Helical" evidence="8">
    <location>
        <begin position="333"/>
        <end position="353"/>
    </location>
</feature>
<feature type="transmembrane region" description="Helical" evidence="8">
    <location>
        <begin position="160"/>
        <end position="181"/>
    </location>
</feature>
<evidence type="ECO:0000313" key="9">
    <source>
        <dbReference type="EMBL" id="VDM88510.1"/>
    </source>
</evidence>
<organism evidence="9 10">
    <name type="scientific">Mycobacterium basiliense</name>
    <dbReference type="NCBI Taxonomy" id="2094119"/>
    <lineage>
        <taxon>Bacteria</taxon>
        <taxon>Bacillati</taxon>
        <taxon>Actinomycetota</taxon>
        <taxon>Actinomycetes</taxon>
        <taxon>Mycobacteriales</taxon>
        <taxon>Mycobacteriaceae</taxon>
        <taxon>Mycobacterium</taxon>
    </lineage>
</organism>
<dbReference type="InterPro" id="IPR002293">
    <property type="entry name" value="AA/rel_permease1"/>
</dbReference>
<feature type="transmembrane region" description="Helical" evidence="8">
    <location>
        <begin position="58"/>
        <end position="79"/>
    </location>
</feature>
<evidence type="ECO:0000256" key="4">
    <source>
        <dbReference type="ARBA" id="ARBA00022475"/>
    </source>
</evidence>
<reference evidence="10" key="1">
    <citation type="submission" date="2018-02" db="EMBL/GenBank/DDBJ databases">
        <authorList>
            <person name="Seth-Smith MB H."/>
            <person name="Seth-Smith H."/>
        </authorList>
    </citation>
    <scope>NUCLEOTIDE SEQUENCE [LARGE SCALE GENOMIC DNA]</scope>
</reference>
<dbReference type="PANTHER" id="PTHR42770:SF8">
    <property type="entry name" value="PUTRESCINE IMPORTER PUUP"/>
    <property type="match status" value="1"/>
</dbReference>
<evidence type="ECO:0000256" key="7">
    <source>
        <dbReference type="ARBA" id="ARBA00023136"/>
    </source>
</evidence>
<accession>A0A447GDC8</accession>
<dbReference type="GO" id="GO:0005886">
    <property type="term" value="C:plasma membrane"/>
    <property type="evidence" value="ECO:0007669"/>
    <property type="project" value="UniProtKB-SubCell"/>
</dbReference>
<evidence type="ECO:0000313" key="10">
    <source>
        <dbReference type="Proteomes" id="UP000269998"/>
    </source>
</evidence>
<feature type="transmembrane region" description="Helical" evidence="8">
    <location>
        <begin position="130"/>
        <end position="153"/>
    </location>
</feature>
<evidence type="ECO:0000256" key="3">
    <source>
        <dbReference type="ARBA" id="ARBA00009523"/>
    </source>
</evidence>
<keyword evidence="5 8" id="KW-0812">Transmembrane</keyword>
<dbReference type="RefSeq" id="WP_232022029.1">
    <property type="nucleotide sequence ID" value="NZ_CBCSKE010000043.1"/>
</dbReference>
<keyword evidence="10" id="KW-1185">Reference proteome</keyword>
<dbReference type="Proteomes" id="UP000269998">
    <property type="component" value="Chromosome"/>
</dbReference>
<dbReference type="AlphaFoldDB" id="A0A447GDC8"/>
<keyword evidence="6 8" id="KW-1133">Transmembrane helix</keyword>
<comment type="function">
    <text evidence="1">Probable amino-acid or metabolite transport protein.</text>
</comment>
<evidence type="ECO:0000256" key="8">
    <source>
        <dbReference type="SAM" id="Phobius"/>
    </source>
</evidence>
<dbReference type="PIRSF" id="PIRSF006060">
    <property type="entry name" value="AA_transporter"/>
    <property type="match status" value="1"/>
</dbReference>
<evidence type="ECO:0000256" key="5">
    <source>
        <dbReference type="ARBA" id="ARBA00022692"/>
    </source>
</evidence>
<dbReference type="KEGG" id="mbai:MB901379_02072"/>
<dbReference type="PANTHER" id="PTHR42770">
    <property type="entry name" value="AMINO ACID TRANSPORTER-RELATED"/>
    <property type="match status" value="1"/>
</dbReference>
<feature type="transmembrane region" description="Helical" evidence="8">
    <location>
        <begin position="233"/>
        <end position="254"/>
    </location>
</feature>
<evidence type="ECO:0000256" key="6">
    <source>
        <dbReference type="ARBA" id="ARBA00022989"/>
    </source>
</evidence>
<feature type="transmembrane region" description="Helical" evidence="8">
    <location>
        <begin position="100"/>
        <end position="124"/>
    </location>
</feature>
<gene>
    <name evidence="9" type="primary">puuP_2</name>
    <name evidence="9" type="ORF">MB901379_02072</name>
</gene>
<dbReference type="Pfam" id="PF13520">
    <property type="entry name" value="AA_permease_2"/>
    <property type="match status" value="1"/>
</dbReference>
<feature type="transmembrane region" description="Helical" evidence="8">
    <location>
        <begin position="359"/>
        <end position="381"/>
    </location>
</feature>
<dbReference type="EMBL" id="LR130759">
    <property type="protein sequence ID" value="VDM88510.1"/>
    <property type="molecule type" value="Genomic_DNA"/>
</dbReference>
<sequence length="469" mass="49631">MHSRLGRGPTIEGEPRLRRALGVAGLVAFGLAYIDPLAMFDTFGVVSQTTHGHVPTAYIVTFLAMLITAASYAVLVHAYPSAGSAYTFARRAFGGNVGFLTGWALMLDYLLLPLVNYLLIGIYLNAQFPAIPRPVFCLGAIALVTTVNIVGVVIMNRLNFVLVGLQLLFVVVFIAVSMLFLRDHPDASLLQPLYSAGFQGGDILGGAAVVALSFVGFDAVSTMAEEARNPRRTVPLAIILTVLIGGAIFLAVSYCATVVEPDYRAITAPNAAALQIVVAAGGNSLQTFFVVAYMCACSAAALSSQVSVTRVLYAMGRDGVLPHAVFGRVSQRFHTPIGAALVVSVISTLALIADLETMASIVSFGALAAFTLVHLAVTKHFLIDRRRRGWRNWVLYAAMPAVGVVLTGWLWTNLSVGAFAIGFAWLGIGAAYLAALTRGFRGPAPAVDFDADAAPIDTHVALTKEGTLQ</sequence>
<feature type="transmembrane region" description="Helical" evidence="8">
    <location>
        <begin position="201"/>
        <end position="221"/>
    </location>
</feature>
<feature type="transmembrane region" description="Helical" evidence="8">
    <location>
        <begin position="393"/>
        <end position="411"/>
    </location>
</feature>
<protein>
    <submittedName>
        <fullName evidence="9">Putrescine importer PuuP</fullName>
    </submittedName>
</protein>
<comment type="similarity">
    <text evidence="3">Belongs to the amino acid-polyamine-organocation (APC) superfamily.</text>
</comment>
<evidence type="ECO:0000256" key="1">
    <source>
        <dbReference type="ARBA" id="ARBA00002249"/>
    </source>
</evidence>
<dbReference type="Gene3D" id="1.20.1740.10">
    <property type="entry name" value="Amino acid/polyamine transporter I"/>
    <property type="match status" value="1"/>
</dbReference>
<dbReference type="InterPro" id="IPR050367">
    <property type="entry name" value="APC_superfamily"/>
</dbReference>
<name>A0A447GDC8_9MYCO</name>
<comment type="subcellular location">
    <subcellularLocation>
        <location evidence="2">Cell membrane</location>
        <topology evidence="2">Multi-pass membrane protein</topology>
    </subcellularLocation>
</comment>